<name>A0A2P8ECH9_9BACT</name>
<comment type="caution">
    <text evidence="1">The sequence shown here is derived from an EMBL/GenBank/DDBJ whole genome shotgun (WGS) entry which is preliminary data.</text>
</comment>
<dbReference type="EMBL" id="PYGF01000001">
    <property type="protein sequence ID" value="PSL07178.1"/>
    <property type="molecule type" value="Genomic_DNA"/>
</dbReference>
<protein>
    <submittedName>
        <fullName evidence="1">Uncharacterized protein</fullName>
    </submittedName>
</protein>
<sequence>MKKNLIITLSEEYIGQREKIAKMLSNEGLDIVDIYEFGVITGTIDEKKIETIKKHKEIASLSEVSNIKIPPPESEIQ</sequence>
<gene>
    <name evidence="1" type="ORF">CLV48_101107</name>
</gene>
<dbReference type="Proteomes" id="UP000240708">
    <property type="component" value="Unassembled WGS sequence"/>
</dbReference>
<dbReference type="AlphaFoldDB" id="A0A2P8ECH9"/>
<dbReference type="RefSeq" id="WP_106565300.1">
    <property type="nucleotide sequence ID" value="NZ_PYGF01000001.1"/>
</dbReference>
<evidence type="ECO:0000313" key="2">
    <source>
        <dbReference type="Proteomes" id="UP000240708"/>
    </source>
</evidence>
<evidence type="ECO:0000313" key="1">
    <source>
        <dbReference type="EMBL" id="PSL07178.1"/>
    </source>
</evidence>
<accession>A0A2P8ECH9</accession>
<proteinExistence type="predicted"/>
<organism evidence="1 2">
    <name type="scientific">Cecembia rubra</name>
    <dbReference type="NCBI Taxonomy" id="1485585"/>
    <lineage>
        <taxon>Bacteria</taxon>
        <taxon>Pseudomonadati</taxon>
        <taxon>Bacteroidota</taxon>
        <taxon>Cytophagia</taxon>
        <taxon>Cytophagales</taxon>
        <taxon>Cyclobacteriaceae</taxon>
        <taxon>Cecembia</taxon>
    </lineage>
</organism>
<reference evidence="1 2" key="1">
    <citation type="submission" date="2018-03" db="EMBL/GenBank/DDBJ databases">
        <title>Genomic Encyclopedia of Archaeal and Bacterial Type Strains, Phase II (KMG-II): from individual species to whole genera.</title>
        <authorList>
            <person name="Goeker M."/>
        </authorList>
    </citation>
    <scope>NUCLEOTIDE SEQUENCE [LARGE SCALE GENOMIC DNA]</scope>
    <source>
        <strain evidence="1 2">DSM 28057</strain>
    </source>
</reference>
<keyword evidence="2" id="KW-1185">Reference proteome</keyword>